<dbReference type="OrthoDB" id="10017160at2759"/>
<comment type="caution">
    <text evidence="1">The sequence shown here is derived from an EMBL/GenBank/DDBJ whole genome shotgun (WGS) entry which is preliminary data.</text>
</comment>
<dbReference type="AlphaFoldDB" id="A0A4Y2MWC8"/>
<proteinExistence type="predicted"/>
<dbReference type="GO" id="GO:0003676">
    <property type="term" value="F:nucleic acid binding"/>
    <property type="evidence" value="ECO:0007669"/>
    <property type="project" value="InterPro"/>
</dbReference>
<dbReference type="Gene3D" id="3.30.420.10">
    <property type="entry name" value="Ribonuclease H-like superfamily/Ribonuclease H"/>
    <property type="match status" value="1"/>
</dbReference>
<protein>
    <submittedName>
        <fullName evidence="1">Mariner Mos1 transposase</fullName>
    </submittedName>
</protein>
<dbReference type="InterPro" id="IPR001888">
    <property type="entry name" value="Transposase_1"/>
</dbReference>
<evidence type="ECO:0000313" key="1">
    <source>
        <dbReference type="EMBL" id="GBN30167.1"/>
    </source>
</evidence>
<accession>A0A4Y2MWC8</accession>
<gene>
    <name evidence="1" type="primary">marinerT_68</name>
    <name evidence="1" type="ORF">AVEN_213967_1</name>
</gene>
<keyword evidence="2" id="KW-1185">Reference proteome</keyword>
<dbReference type="PANTHER" id="PTHR46060:SF1">
    <property type="entry name" value="MARINER MOS1 TRANSPOSASE-LIKE PROTEIN"/>
    <property type="match status" value="1"/>
</dbReference>
<dbReference type="Proteomes" id="UP000499080">
    <property type="component" value="Unassembled WGS sequence"/>
</dbReference>
<evidence type="ECO:0000313" key="2">
    <source>
        <dbReference type="Proteomes" id="UP000499080"/>
    </source>
</evidence>
<sequence>MATIFWDSQGFLLIDFHTRGETVNAANYYATLHWLHKAFRRKRPGLLSKGVLLLHDNARPHTASVTRDLKQRFRWNVLEHPPYNPDLAPSDFHLFGPLKKYLPKFRKPSLSGLRPGP</sequence>
<name>A0A4Y2MWC8_ARAVE</name>
<reference evidence="1 2" key="1">
    <citation type="journal article" date="2019" name="Sci. Rep.">
        <title>Orb-weaving spider Araneus ventricosus genome elucidates the spidroin gene catalogue.</title>
        <authorList>
            <person name="Kono N."/>
            <person name="Nakamura H."/>
            <person name="Ohtoshi R."/>
            <person name="Moran D.A.P."/>
            <person name="Shinohara A."/>
            <person name="Yoshida Y."/>
            <person name="Fujiwara M."/>
            <person name="Mori M."/>
            <person name="Tomita M."/>
            <person name="Arakawa K."/>
        </authorList>
    </citation>
    <scope>NUCLEOTIDE SEQUENCE [LARGE SCALE GENOMIC DNA]</scope>
</reference>
<dbReference type="EMBL" id="BGPR01007876">
    <property type="protein sequence ID" value="GBN30167.1"/>
    <property type="molecule type" value="Genomic_DNA"/>
</dbReference>
<organism evidence="1 2">
    <name type="scientific">Araneus ventricosus</name>
    <name type="common">Orbweaver spider</name>
    <name type="synonym">Epeira ventricosa</name>
    <dbReference type="NCBI Taxonomy" id="182803"/>
    <lineage>
        <taxon>Eukaryota</taxon>
        <taxon>Metazoa</taxon>
        <taxon>Ecdysozoa</taxon>
        <taxon>Arthropoda</taxon>
        <taxon>Chelicerata</taxon>
        <taxon>Arachnida</taxon>
        <taxon>Araneae</taxon>
        <taxon>Araneomorphae</taxon>
        <taxon>Entelegynae</taxon>
        <taxon>Araneoidea</taxon>
        <taxon>Araneidae</taxon>
        <taxon>Araneus</taxon>
    </lineage>
</organism>
<dbReference type="Pfam" id="PF01359">
    <property type="entry name" value="Transposase_1"/>
    <property type="match status" value="1"/>
</dbReference>
<dbReference type="PANTHER" id="PTHR46060">
    <property type="entry name" value="MARINER MOS1 TRANSPOSASE-LIKE PROTEIN"/>
    <property type="match status" value="1"/>
</dbReference>
<dbReference type="InterPro" id="IPR052709">
    <property type="entry name" value="Transposase-MT_Hybrid"/>
</dbReference>
<dbReference type="InterPro" id="IPR036397">
    <property type="entry name" value="RNaseH_sf"/>
</dbReference>